<dbReference type="EMBL" id="BRXX01000231">
    <property type="protein sequence ID" value="GMH99214.1"/>
    <property type="molecule type" value="Genomic_DNA"/>
</dbReference>
<name>A0A9W7F0J0_9STRA</name>
<evidence type="ECO:0000256" key="1">
    <source>
        <dbReference type="SAM" id="MobiDB-lite"/>
    </source>
</evidence>
<feature type="region of interest" description="Disordered" evidence="1">
    <location>
        <begin position="125"/>
        <end position="144"/>
    </location>
</feature>
<feature type="compositionally biased region" description="Acidic residues" evidence="1">
    <location>
        <begin position="77"/>
        <end position="89"/>
    </location>
</feature>
<feature type="compositionally biased region" description="Basic residues" evidence="1">
    <location>
        <begin position="23"/>
        <end position="45"/>
    </location>
</feature>
<reference evidence="3" key="1">
    <citation type="journal article" date="2023" name="Commun. Biol.">
        <title>Genome analysis of Parmales, the sister group of diatoms, reveals the evolutionary specialization of diatoms from phago-mixotrophs to photoautotrophs.</title>
        <authorList>
            <person name="Ban H."/>
            <person name="Sato S."/>
            <person name="Yoshikawa S."/>
            <person name="Yamada K."/>
            <person name="Nakamura Y."/>
            <person name="Ichinomiya M."/>
            <person name="Sato N."/>
            <person name="Blanc-Mathieu R."/>
            <person name="Endo H."/>
            <person name="Kuwata A."/>
            <person name="Ogata H."/>
        </authorList>
    </citation>
    <scope>NUCLEOTIDE SEQUENCE [LARGE SCALE GENOMIC DNA]</scope>
    <source>
        <strain evidence="3">NIES 3699</strain>
    </source>
</reference>
<keyword evidence="3" id="KW-1185">Reference proteome</keyword>
<feature type="compositionally biased region" description="Acidic residues" evidence="1">
    <location>
        <begin position="50"/>
        <end position="62"/>
    </location>
</feature>
<feature type="region of interest" description="Disordered" evidence="1">
    <location>
        <begin position="1"/>
        <end position="116"/>
    </location>
</feature>
<dbReference type="AlphaFoldDB" id="A0A9W7F0J0"/>
<protein>
    <submittedName>
        <fullName evidence="2">Uncharacterized protein</fullName>
    </submittedName>
</protein>
<organism evidence="2 3">
    <name type="scientific">Triparma verrucosa</name>
    <dbReference type="NCBI Taxonomy" id="1606542"/>
    <lineage>
        <taxon>Eukaryota</taxon>
        <taxon>Sar</taxon>
        <taxon>Stramenopiles</taxon>
        <taxon>Ochrophyta</taxon>
        <taxon>Bolidophyceae</taxon>
        <taxon>Parmales</taxon>
        <taxon>Triparmaceae</taxon>
        <taxon>Triparma</taxon>
    </lineage>
</organism>
<gene>
    <name evidence="2" type="ORF">TrVE_jg10267</name>
</gene>
<comment type="caution">
    <text evidence="2">The sequence shown here is derived from an EMBL/GenBank/DDBJ whole genome shotgun (WGS) entry which is preliminary data.</text>
</comment>
<accession>A0A9W7F0J0</accession>
<feature type="compositionally biased region" description="Basic and acidic residues" evidence="1">
    <location>
        <begin position="100"/>
        <end position="116"/>
    </location>
</feature>
<evidence type="ECO:0000313" key="3">
    <source>
        <dbReference type="Proteomes" id="UP001165160"/>
    </source>
</evidence>
<evidence type="ECO:0000313" key="2">
    <source>
        <dbReference type="EMBL" id="GMH99214.1"/>
    </source>
</evidence>
<sequence length="144" mass="16325">MSDSEEDGPVFTGGSLSFLKSEKKSKKKKKKSKKEKKEKKERKEKRKLDDDAEQGSDEDNADDIAAASSKKQRTEDAVEDGSDSESDLTEFEKKHRRKRLEKERRDTEAVAKKSHRERIDDFNSHLGSLTELNDLPRISAAGNG</sequence>
<proteinExistence type="predicted"/>
<dbReference type="Proteomes" id="UP001165160">
    <property type="component" value="Unassembled WGS sequence"/>
</dbReference>